<dbReference type="Pfam" id="PF04069">
    <property type="entry name" value="OpuAC"/>
    <property type="match status" value="1"/>
</dbReference>
<dbReference type="SUPFAM" id="SSF53850">
    <property type="entry name" value="Periplasmic binding protein-like II"/>
    <property type="match status" value="1"/>
</dbReference>
<comment type="caution">
    <text evidence="3">The sequence shown here is derived from an EMBL/GenBank/DDBJ whole genome shotgun (WGS) entry which is preliminary data.</text>
</comment>
<gene>
    <name evidence="3" type="ORF">ACFSJD_35755</name>
</gene>
<reference evidence="4" key="1">
    <citation type="journal article" date="2019" name="Int. J. Syst. Evol. Microbiol.">
        <title>The Global Catalogue of Microorganisms (GCM) 10K type strain sequencing project: providing services to taxonomists for standard genome sequencing and annotation.</title>
        <authorList>
            <consortium name="The Broad Institute Genomics Platform"/>
            <consortium name="The Broad Institute Genome Sequencing Center for Infectious Disease"/>
            <person name="Wu L."/>
            <person name="Ma J."/>
        </authorList>
    </citation>
    <scope>NUCLEOTIDE SEQUENCE [LARGE SCALE GENOMIC DNA]</scope>
    <source>
        <strain evidence="4">CCM 7043</strain>
    </source>
</reference>
<dbReference type="Proteomes" id="UP001597114">
    <property type="component" value="Unassembled WGS sequence"/>
</dbReference>
<evidence type="ECO:0000313" key="4">
    <source>
        <dbReference type="Proteomes" id="UP001597114"/>
    </source>
</evidence>
<proteinExistence type="predicted"/>
<name>A0ABW4F647_9PSEU</name>
<evidence type="ECO:0000313" key="3">
    <source>
        <dbReference type="EMBL" id="MFD1522892.1"/>
    </source>
</evidence>
<dbReference type="Gene3D" id="3.40.190.10">
    <property type="entry name" value="Periplasmic binding protein-like II"/>
    <property type="match status" value="1"/>
</dbReference>
<protein>
    <submittedName>
        <fullName evidence="3">ABC transporter substrate-binding protein</fullName>
    </submittedName>
</protein>
<feature type="chain" id="PRO_5045379377" evidence="1">
    <location>
        <begin position="26"/>
        <end position="307"/>
    </location>
</feature>
<dbReference type="RefSeq" id="WP_344719700.1">
    <property type="nucleotide sequence ID" value="NZ_BAAAUS010000005.1"/>
</dbReference>
<dbReference type="EMBL" id="JBHUCO010000051">
    <property type="protein sequence ID" value="MFD1522892.1"/>
    <property type="molecule type" value="Genomic_DNA"/>
</dbReference>
<keyword evidence="4" id="KW-1185">Reference proteome</keyword>
<sequence length="307" mass="31607">MRRVLATLAATAVAALTLAACGGGADPLGNGAGGASATPGDTIRIGSANFTESTLVAEIYAQALEAKGVRVERHLNLGSRETYIPALEDGSIDLIPEYSGNLLQYLDRSAPQTAAGDVYAALVKAVPAPLTVLDESEAQDKDSVVVSRDLAQRLHVTSIADLAPHCGELAFGGSSEFQTRSDGIPGLQKNYGCSFHSYRALDAGGPLTLSALTGGTVQAADVFTTDPSVESDGLVALADPKNNFAAQNVVPLINSSKVTDAVKQELNAVSAKLTTQSLIDLNRRLAAPDKPDPAVVAKGWLAQSGLG</sequence>
<feature type="domain" description="ABC-type glycine betaine transport system substrate-binding" evidence="2">
    <location>
        <begin position="41"/>
        <end position="303"/>
    </location>
</feature>
<accession>A0ABW4F647</accession>
<organism evidence="3 4">
    <name type="scientific">Pseudonocardia yunnanensis</name>
    <dbReference type="NCBI Taxonomy" id="58107"/>
    <lineage>
        <taxon>Bacteria</taxon>
        <taxon>Bacillati</taxon>
        <taxon>Actinomycetota</taxon>
        <taxon>Actinomycetes</taxon>
        <taxon>Pseudonocardiales</taxon>
        <taxon>Pseudonocardiaceae</taxon>
        <taxon>Pseudonocardia</taxon>
    </lineage>
</organism>
<evidence type="ECO:0000259" key="2">
    <source>
        <dbReference type="Pfam" id="PF04069"/>
    </source>
</evidence>
<keyword evidence="1" id="KW-0732">Signal</keyword>
<evidence type="ECO:0000256" key="1">
    <source>
        <dbReference type="SAM" id="SignalP"/>
    </source>
</evidence>
<dbReference type="CDD" id="cd13606">
    <property type="entry name" value="PBP2_ProX_like"/>
    <property type="match status" value="1"/>
</dbReference>
<dbReference type="InterPro" id="IPR007210">
    <property type="entry name" value="ABC_Gly_betaine_transp_sub-bd"/>
</dbReference>
<dbReference type="Gene3D" id="3.40.190.120">
    <property type="entry name" value="Osmoprotection protein (prox), domain 2"/>
    <property type="match status" value="1"/>
</dbReference>
<feature type="signal peptide" evidence="1">
    <location>
        <begin position="1"/>
        <end position="25"/>
    </location>
</feature>
<dbReference type="PROSITE" id="PS51257">
    <property type="entry name" value="PROKAR_LIPOPROTEIN"/>
    <property type="match status" value="1"/>
</dbReference>